<dbReference type="InterPro" id="IPR050951">
    <property type="entry name" value="Retrovirus_Pol_polyprotein"/>
</dbReference>
<evidence type="ECO:0000259" key="2">
    <source>
        <dbReference type="Pfam" id="PF17919"/>
    </source>
</evidence>
<dbReference type="InterPro" id="IPR041588">
    <property type="entry name" value="Integrase_H2C2"/>
</dbReference>
<accession>A0AAV4GHF5</accession>
<dbReference type="CDD" id="cd09274">
    <property type="entry name" value="RNase_HI_RT_Ty3"/>
    <property type="match status" value="1"/>
</dbReference>
<dbReference type="Gene3D" id="1.10.340.70">
    <property type="match status" value="1"/>
</dbReference>
<dbReference type="PANTHER" id="PTHR37984">
    <property type="entry name" value="PROTEIN CBG26694"/>
    <property type="match status" value="1"/>
</dbReference>
<evidence type="ECO:0000313" key="5">
    <source>
        <dbReference type="Proteomes" id="UP000762676"/>
    </source>
</evidence>
<feature type="domain" description="Integrase zinc-binding" evidence="3">
    <location>
        <begin position="306"/>
        <end position="359"/>
    </location>
</feature>
<feature type="domain" description="Reverse transcriptase/retrotransposon-derived protein RNase H-like" evidence="2">
    <location>
        <begin position="74"/>
        <end position="168"/>
    </location>
</feature>
<dbReference type="Gene3D" id="3.30.70.270">
    <property type="match status" value="1"/>
</dbReference>
<dbReference type="Proteomes" id="UP000762676">
    <property type="component" value="Unassembled WGS sequence"/>
</dbReference>
<feature type="region of interest" description="Disordered" evidence="1">
    <location>
        <begin position="1"/>
        <end position="29"/>
    </location>
</feature>
<dbReference type="PANTHER" id="PTHR37984:SF8">
    <property type="entry name" value="CCHC-TYPE DOMAIN-CONTAINING PROTEIN"/>
    <property type="match status" value="1"/>
</dbReference>
<dbReference type="InterPro" id="IPR043502">
    <property type="entry name" value="DNA/RNA_pol_sf"/>
</dbReference>
<reference evidence="4 5" key="1">
    <citation type="journal article" date="2021" name="Elife">
        <title>Chloroplast acquisition without the gene transfer in kleptoplastic sea slugs, Plakobranchus ocellatus.</title>
        <authorList>
            <person name="Maeda T."/>
            <person name="Takahashi S."/>
            <person name="Yoshida T."/>
            <person name="Shimamura S."/>
            <person name="Takaki Y."/>
            <person name="Nagai Y."/>
            <person name="Toyoda A."/>
            <person name="Suzuki Y."/>
            <person name="Arimoto A."/>
            <person name="Ishii H."/>
            <person name="Satoh N."/>
            <person name="Nishiyama T."/>
            <person name="Hasebe M."/>
            <person name="Maruyama T."/>
            <person name="Minagawa J."/>
            <person name="Obokata J."/>
            <person name="Shigenobu S."/>
        </authorList>
    </citation>
    <scope>NUCLEOTIDE SEQUENCE [LARGE SCALE GENOMIC DNA]</scope>
</reference>
<sequence>MYKQLGTKENNESHTRRSSLINKSKTCVPEESDAEKPQLVVVACNYGQGKFIPNLSHEDQPLRQLLKAENIFQWEDQQEKAFDKLKDLCVKAPVLQYFDVNTPVEVHCDASSTGLGAVLVQDNKPVAYSSRSLTDTVTRYAQLEKEILAVVHACKKFHCFIFGKEVTVFTDHKPLEQIFKKQLLAAPMRLQRMRLTLQWYDINVTYRKGKDMQIPDTLSRAYLQESVAEIDINQVNAPEFLNITDEKYKLFQAKTDDELRLLHQTILEGWPEERKIVPREVQPYFESRSELSVVDGIIYKAMRIVVPPSLRMYALDLIHNNHMGIVKCKQRGREVFFWPNMNTEIKQKVRNCEMCAATSNKQAAEPLKYTMLPKHPFAEIAADIFEFESLNYLVTIDFYSSFIQTAKINSLRSSSVIEALKQNFSIHGLLTTMDSLVIVQINTPTTPLTTHIILVGLLTTMDSLVFG</sequence>
<dbReference type="SUPFAM" id="SSF56672">
    <property type="entry name" value="DNA/RNA polymerases"/>
    <property type="match status" value="1"/>
</dbReference>
<dbReference type="Pfam" id="PF17919">
    <property type="entry name" value="RT_RNaseH_2"/>
    <property type="match status" value="1"/>
</dbReference>
<dbReference type="InterPro" id="IPR043128">
    <property type="entry name" value="Rev_trsase/Diguanyl_cyclase"/>
</dbReference>
<evidence type="ECO:0000256" key="1">
    <source>
        <dbReference type="SAM" id="MobiDB-lite"/>
    </source>
</evidence>
<gene>
    <name evidence="4" type="ORF">ElyMa_000656900</name>
</gene>
<dbReference type="EMBL" id="BMAT01001359">
    <property type="protein sequence ID" value="GFR83810.1"/>
    <property type="molecule type" value="Genomic_DNA"/>
</dbReference>
<name>A0AAV4GHF5_9GAST</name>
<dbReference type="Pfam" id="PF17921">
    <property type="entry name" value="Integrase_H2C2"/>
    <property type="match status" value="1"/>
</dbReference>
<proteinExistence type="predicted"/>
<dbReference type="FunFam" id="3.10.20.370:FF:000001">
    <property type="entry name" value="Retrovirus-related Pol polyprotein from transposon 17.6-like protein"/>
    <property type="match status" value="1"/>
</dbReference>
<dbReference type="FunFam" id="1.10.340.70:FF:000003">
    <property type="entry name" value="Protein CBG25708"/>
    <property type="match status" value="1"/>
</dbReference>
<comment type="caution">
    <text evidence="4">The sequence shown here is derived from an EMBL/GenBank/DDBJ whole genome shotgun (WGS) entry which is preliminary data.</text>
</comment>
<protein>
    <submittedName>
        <fullName evidence="4">Transposon Ty3-I Gag-Pol polyprotein</fullName>
    </submittedName>
</protein>
<organism evidence="4 5">
    <name type="scientific">Elysia marginata</name>
    <dbReference type="NCBI Taxonomy" id="1093978"/>
    <lineage>
        <taxon>Eukaryota</taxon>
        <taxon>Metazoa</taxon>
        <taxon>Spiralia</taxon>
        <taxon>Lophotrochozoa</taxon>
        <taxon>Mollusca</taxon>
        <taxon>Gastropoda</taxon>
        <taxon>Heterobranchia</taxon>
        <taxon>Euthyneura</taxon>
        <taxon>Panpulmonata</taxon>
        <taxon>Sacoglossa</taxon>
        <taxon>Placobranchoidea</taxon>
        <taxon>Plakobranchidae</taxon>
        <taxon>Elysia</taxon>
    </lineage>
</organism>
<dbReference type="InterPro" id="IPR041577">
    <property type="entry name" value="RT_RNaseH_2"/>
</dbReference>
<evidence type="ECO:0000259" key="3">
    <source>
        <dbReference type="Pfam" id="PF17921"/>
    </source>
</evidence>
<keyword evidence="5" id="KW-1185">Reference proteome</keyword>
<dbReference type="AlphaFoldDB" id="A0AAV4GHF5"/>
<evidence type="ECO:0000313" key="4">
    <source>
        <dbReference type="EMBL" id="GFR83810.1"/>
    </source>
</evidence>